<dbReference type="AlphaFoldDB" id="A0A9D4DGR4"/>
<dbReference type="Proteomes" id="UP000828390">
    <property type="component" value="Unassembled WGS sequence"/>
</dbReference>
<gene>
    <name evidence="1" type="ORF">DPMN_183196</name>
</gene>
<evidence type="ECO:0000313" key="2">
    <source>
        <dbReference type="Proteomes" id="UP000828390"/>
    </source>
</evidence>
<protein>
    <submittedName>
        <fullName evidence="1">Uncharacterized protein</fullName>
    </submittedName>
</protein>
<accession>A0A9D4DGR4</accession>
<organism evidence="1 2">
    <name type="scientific">Dreissena polymorpha</name>
    <name type="common">Zebra mussel</name>
    <name type="synonym">Mytilus polymorpha</name>
    <dbReference type="NCBI Taxonomy" id="45954"/>
    <lineage>
        <taxon>Eukaryota</taxon>
        <taxon>Metazoa</taxon>
        <taxon>Spiralia</taxon>
        <taxon>Lophotrochozoa</taxon>
        <taxon>Mollusca</taxon>
        <taxon>Bivalvia</taxon>
        <taxon>Autobranchia</taxon>
        <taxon>Heteroconchia</taxon>
        <taxon>Euheterodonta</taxon>
        <taxon>Imparidentia</taxon>
        <taxon>Neoheterodontei</taxon>
        <taxon>Myida</taxon>
        <taxon>Dreissenoidea</taxon>
        <taxon>Dreissenidae</taxon>
        <taxon>Dreissena</taxon>
    </lineage>
</organism>
<reference evidence="1" key="1">
    <citation type="journal article" date="2019" name="bioRxiv">
        <title>The Genome of the Zebra Mussel, Dreissena polymorpha: A Resource for Invasive Species Research.</title>
        <authorList>
            <person name="McCartney M.A."/>
            <person name="Auch B."/>
            <person name="Kono T."/>
            <person name="Mallez S."/>
            <person name="Zhang Y."/>
            <person name="Obille A."/>
            <person name="Becker A."/>
            <person name="Abrahante J.E."/>
            <person name="Garbe J."/>
            <person name="Badalamenti J.P."/>
            <person name="Herman A."/>
            <person name="Mangelson H."/>
            <person name="Liachko I."/>
            <person name="Sullivan S."/>
            <person name="Sone E.D."/>
            <person name="Koren S."/>
            <person name="Silverstein K.A.T."/>
            <person name="Beckman K.B."/>
            <person name="Gohl D.M."/>
        </authorList>
    </citation>
    <scope>NUCLEOTIDE SEQUENCE</scope>
    <source>
        <strain evidence="1">Duluth1</strain>
        <tissue evidence="1">Whole animal</tissue>
    </source>
</reference>
<proteinExistence type="predicted"/>
<sequence length="69" mass="8104">MHPCPKEDTISITPLRLQLLEHFKVRKGRILSQGGHHFHYTTKTPVVRKLQSAERLHPVPRRTPFPLHH</sequence>
<evidence type="ECO:0000313" key="1">
    <source>
        <dbReference type="EMBL" id="KAH3748746.1"/>
    </source>
</evidence>
<reference evidence="1" key="2">
    <citation type="submission" date="2020-11" db="EMBL/GenBank/DDBJ databases">
        <authorList>
            <person name="McCartney M.A."/>
            <person name="Auch B."/>
            <person name="Kono T."/>
            <person name="Mallez S."/>
            <person name="Becker A."/>
            <person name="Gohl D.M."/>
            <person name="Silverstein K.A.T."/>
            <person name="Koren S."/>
            <person name="Bechman K.B."/>
            <person name="Herman A."/>
            <person name="Abrahante J.E."/>
            <person name="Garbe J."/>
        </authorList>
    </citation>
    <scope>NUCLEOTIDE SEQUENCE</scope>
    <source>
        <strain evidence="1">Duluth1</strain>
        <tissue evidence="1">Whole animal</tissue>
    </source>
</reference>
<comment type="caution">
    <text evidence="1">The sequence shown here is derived from an EMBL/GenBank/DDBJ whole genome shotgun (WGS) entry which is preliminary data.</text>
</comment>
<dbReference type="EMBL" id="JAIWYP010000010">
    <property type="protein sequence ID" value="KAH3748746.1"/>
    <property type="molecule type" value="Genomic_DNA"/>
</dbReference>
<name>A0A9D4DGR4_DREPO</name>
<keyword evidence="2" id="KW-1185">Reference proteome</keyword>